<dbReference type="Gene3D" id="3.30.530.20">
    <property type="match status" value="1"/>
</dbReference>
<evidence type="ECO:0000256" key="1">
    <source>
        <dbReference type="ARBA" id="ARBA00006817"/>
    </source>
</evidence>
<evidence type="ECO:0000256" key="2">
    <source>
        <dbReference type="SAM" id="MobiDB-lite"/>
    </source>
</evidence>
<dbReference type="InterPro" id="IPR013538">
    <property type="entry name" value="ASHA1/2-like_C"/>
</dbReference>
<dbReference type="EMBL" id="JADCSA010000008">
    <property type="protein sequence ID" value="MBE7324949.1"/>
    <property type="molecule type" value="Genomic_DNA"/>
</dbReference>
<dbReference type="Pfam" id="PF08327">
    <property type="entry name" value="AHSA1"/>
    <property type="match status" value="1"/>
</dbReference>
<organism evidence="4 5">
    <name type="scientific">Nocardioides malaquae</name>
    <dbReference type="NCBI Taxonomy" id="2773426"/>
    <lineage>
        <taxon>Bacteria</taxon>
        <taxon>Bacillati</taxon>
        <taxon>Actinomycetota</taxon>
        <taxon>Actinomycetes</taxon>
        <taxon>Propionibacteriales</taxon>
        <taxon>Nocardioidaceae</taxon>
        <taxon>Nocardioides</taxon>
    </lineage>
</organism>
<feature type="domain" description="Activator of Hsp90 ATPase homologue 1/2-like C-terminal" evidence="3">
    <location>
        <begin position="52"/>
        <end position="181"/>
    </location>
</feature>
<comment type="caution">
    <text evidence="4">The sequence shown here is derived from an EMBL/GenBank/DDBJ whole genome shotgun (WGS) entry which is preliminary data.</text>
</comment>
<accession>A0ABR9RTN3</accession>
<reference evidence="4 5" key="1">
    <citation type="submission" date="2020-10" db="EMBL/GenBank/DDBJ databases">
        <title>Nocardioides sp. isolated from sludge.</title>
        <authorList>
            <person name="Zhang X."/>
        </authorList>
    </citation>
    <scope>NUCLEOTIDE SEQUENCE [LARGE SCALE GENOMIC DNA]</scope>
    <source>
        <strain evidence="4 5">Y6</strain>
    </source>
</reference>
<name>A0ABR9RTN3_9ACTN</name>
<evidence type="ECO:0000313" key="5">
    <source>
        <dbReference type="Proteomes" id="UP000756387"/>
    </source>
</evidence>
<dbReference type="Proteomes" id="UP000756387">
    <property type="component" value="Unassembled WGS sequence"/>
</dbReference>
<dbReference type="InterPro" id="IPR023393">
    <property type="entry name" value="START-like_dom_sf"/>
</dbReference>
<feature type="region of interest" description="Disordered" evidence="2">
    <location>
        <begin position="1"/>
        <end position="29"/>
    </location>
</feature>
<proteinExistence type="inferred from homology"/>
<dbReference type="SUPFAM" id="SSF55961">
    <property type="entry name" value="Bet v1-like"/>
    <property type="match status" value="1"/>
</dbReference>
<protein>
    <submittedName>
        <fullName evidence="4">SRPBCC domain-containing protein</fullName>
    </submittedName>
</protein>
<keyword evidence="5" id="KW-1185">Reference proteome</keyword>
<comment type="similarity">
    <text evidence="1">Belongs to the AHA1 family.</text>
</comment>
<evidence type="ECO:0000313" key="4">
    <source>
        <dbReference type="EMBL" id="MBE7324949.1"/>
    </source>
</evidence>
<sequence>MSTTQHGPSTTETTPEAPTVPPATPPGDHFPVAAVVADEQVPAVHIWRDFAADPAQVVRAHTDPAFFARWIGPHDLETHIDAWECRTLGSYRYVQRRDGEEYAFRGTFPEVGERRLVQTFCFEEWPEAIALETLTFTDLGAGRTRLHSFSLCGSFEARDSMLASGMEAGVREGYEKLDHLLAEGDTR</sequence>
<dbReference type="RefSeq" id="WP_193638281.1">
    <property type="nucleotide sequence ID" value="NZ_JADCSA010000008.1"/>
</dbReference>
<evidence type="ECO:0000259" key="3">
    <source>
        <dbReference type="Pfam" id="PF08327"/>
    </source>
</evidence>
<gene>
    <name evidence="4" type="ORF">IEQ44_09795</name>
</gene>